<reference evidence="8" key="1">
    <citation type="submission" date="2022-08" db="EMBL/GenBank/DDBJ databases">
        <authorList>
            <person name="Zhang D."/>
        </authorList>
    </citation>
    <scope>NUCLEOTIDE SEQUENCE</scope>
    <source>
        <strain evidence="8">XJ19-11</strain>
    </source>
</reference>
<dbReference type="PROSITE" id="PS50109">
    <property type="entry name" value="HIS_KIN"/>
    <property type="match status" value="1"/>
</dbReference>
<evidence type="ECO:0000256" key="1">
    <source>
        <dbReference type="ARBA" id="ARBA00000085"/>
    </source>
</evidence>
<comment type="catalytic activity">
    <reaction evidence="1">
        <text>ATP + protein L-histidine = ADP + protein N-phospho-L-histidine.</text>
        <dbReference type="EC" id="2.7.13.3"/>
    </reaction>
</comment>
<dbReference type="AlphaFoldDB" id="A0A9X2PAY5"/>
<dbReference type="RefSeq" id="WP_258424751.1">
    <property type="nucleotide sequence ID" value="NZ_JANSUY010000021.1"/>
</dbReference>
<evidence type="ECO:0000256" key="4">
    <source>
        <dbReference type="ARBA" id="ARBA00022777"/>
    </source>
</evidence>
<evidence type="ECO:0000259" key="7">
    <source>
        <dbReference type="PROSITE" id="PS50109"/>
    </source>
</evidence>
<evidence type="ECO:0000313" key="8">
    <source>
        <dbReference type="EMBL" id="MCR9016905.1"/>
    </source>
</evidence>
<evidence type="ECO:0000256" key="2">
    <source>
        <dbReference type="ARBA" id="ARBA00012438"/>
    </source>
</evidence>
<evidence type="ECO:0000256" key="5">
    <source>
        <dbReference type="ARBA" id="ARBA00023012"/>
    </source>
</evidence>
<dbReference type="Proteomes" id="UP001142175">
    <property type="component" value="Unassembled WGS sequence"/>
</dbReference>
<evidence type="ECO:0000256" key="3">
    <source>
        <dbReference type="ARBA" id="ARBA00022679"/>
    </source>
</evidence>
<proteinExistence type="predicted"/>
<keyword evidence="4" id="KW-0418">Kinase</keyword>
<keyword evidence="8" id="KW-0547">Nucleotide-binding</keyword>
<comment type="caution">
    <text evidence="8">The sequence shown here is derived from an EMBL/GenBank/DDBJ whole genome shotgun (WGS) entry which is preliminary data.</text>
</comment>
<dbReference type="CDD" id="cd16917">
    <property type="entry name" value="HATPase_UhpB-NarQ-NarX-like"/>
    <property type="match status" value="1"/>
</dbReference>
<dbReference type="PANTHER" id="PTHR24421:SF10">
    <property type="entry name" value="NITRATE_NITRITE SENSOR PROTEIN NARQ"/>
    <property type="match status" value="1"/>
</dbReference>
<gene>
    <name evidence="8" type="ORF">NU887_17865</name>
</gene>
<dbReference type="SMART" id="SM00387">
    <property type="entry name" value="HATPase_c"/>
    <property type="match status" value="1"/>
</dbReference>
<dbReference type="InterPro" id="IPR003594">
    <property type="entry name" value="HATPase_dom"/>
</dbReference>
<dbReference type="EC" id="2.7.13.3" evidence="2"/>
<dbReference type="Gene3D" id="3.30.565.10">
    <property type="entry name" value="Histidine kinase-like ATPase, C-terminal domain"/>
    <property type="match status" value="1"/>
</dbReference>
<keyword evidence="6" id="KW-1133">Transmembrane helix</keyword>
<keyword evidence="6" id="KW-0472">Membrane</keyword>
<organism evidence="8 9">
    <name type="scientific">Aquiflexum gelatinilyticum</name>
    <dbReference type="NCBI Taxonomy" id="2961943"/>
    <lineage>
        <taxon>Bacteria</taxon>
        <taxon>Pseudomonadati</taxon>
        <taxon>Bacteroidota</taxon>
        <taxon>Cytophagia</taxon>
        <taxon>Cytophagales</taxon>
        <taxon>Cyclobacteriaceae</taxon>
        <taxon>Aquiflexum</taxon>
    </lineage>
</organism>
<dbReference type="Pfam" id="PF02518">
    <property type="entry name" value="HATPase_c"/>
    <property type="match status" value="1"/>
</dbReference>
<dbReference type="GO" id="GO:0000160">
    <property type="term" value="P:phosphorelay signal transduction system"/>
    <property type="evidence" value="ECO:0007669"/>
    <property type="project" value="UniProtKB-KW"/>
</dbReference>
<keyword evidence="3" id="KW-0808">Transferase</keyword>
<dbReference type="EMBL" id="JANSUY010000021">
    <property type="protein sequence ID" value="MCR9016905.1"/>
    <property type="molecule type" value="Genomic_DNA"/>
</dbReference>
<keyword evidence="5" id="KW-0902">Two-component regulatory system</keyword>
<evidence type="ECO:0000256" key="6">
    <source>
        <dbReference type="SAM" id="Phobius"/>
    </source>
</evidence>
<protein>
    <recommendedName>
        <fullName evidence="2">histidine kinase</fullName>
        <ecNumber evidence="2">2.7.13.3</ecNumber>
    </recommendedName>
</protein>
<name>A0A9X2PAY5_9BACT</name>
<feature type="transmembrane region" description="Helical" evidence="6">
    <location>
        <begin position="6"/>
        <end position="32"/>
    </location>
</feature>
<dbReference type="GO" id="GO:0005524">
    <property type="term" value="F:ATP binding"/>
    <property type="evidence" value="ECO:0007669"/>
    <property type="project" value="UniProtKB-KW"/>
</dbReference>
<dbReference type="SUPFAM" id="SSF55874">
    <property type="entry name" value="ATPase domain of HSP90 chaperone/DNA topoisomerase II/histidine kinase"/>
    <property type="match status" value="1"/>
</dbReference>
<keyword evidence="8" id="KW-0067">ATP-binding</keyword>
<evidence type="ECO:0000313" key="9">
    <source>
        <dbReference type="Proteomes" id="UP001142175"/>
    </source>
</evidence>
<keyword evidence="9" id="KW-1185">Reference proteome</keyword>
<dbReference type="InterPro" id="IPR005467">
    <property type="entry name" value="His_kinase_dom"/>
</dbReference>
<dbReference type="InterPro" id="IPR036890">
    <property type="entry name" value="HATPase_C_sf"/>
</dbReference>
<feature type="domain" description="Histidine kinase" evidence="7">
    <location>
        <begin position="166"/>
        <end position="253"/>
    </location>
</feature>
<sequence length="254" mass="28834">MENDGSDLFLIILLGFFLMIVMVSFIVIMVVFHRQRQIKNQQLVKEIQAEYEKTILNVEKELREDILSYVGRELHDNVGQLLSLAKMNLSSSKPEKVSEGKGIVNEIIHEVRALSKSLNLDWVEKISLEDYIQRELKKLESSEFCKVVFHQSGDILHLEKDKKLVLIRIIQESLNNAIKHAQPKMIEISIDSDTSRSLIKVIDDGKGFDYTGESSGSGIYNLKNRMATIGGEMKLHSIPGKGTEIKLILPNQKA</sequence>
<dbReference type="InterPro" id="IPR050482">
    <property type="entry name" value="Sensor_HK_TwoCompSys"/>
</dbReference>
<dbReference type="PANTHER" id="PTHR24421">
    <property type="entry name" value="NITRATE/NITRITE SENSOR PROTEIN NARX-RELATED"/>
    <property type="match status" value="1"/>
</dbReference>
<accession>A0A9X2PAY5</accession>
<dbReference type="GO" id="GO:0004673">
    <property type="term" value="F:protein histidine kinase activity"/>
    <property type="evidence" value="ECO:0007669"/>
    <property type="project" value="UniProtKB-EC"/>
</dbReference>
<keyword evidence="6" id="KW-0812">Transmembrane</keyword>